<dbReference type="InterPro" id="IPR036047">
    <property type="entry name" value="F-box-like_dom_sf"/>
</dbReference>
<dbReference type="AlphaFoldDB" id="A0A9P8BY59"/>
<name>A0A9P8BY59_9FUNG</name>
<sequence length="253" mass="29677">MKFSKATHVCRFNVGIKPQMKVRTHDQIDKRVPPEIWEQIFSHLYPSQLSRMSMVNNNLNVIVSSLEVWPRMFYAAHGPKAQLRPLMSIPRFKSSYMMFMCALSLLVCEKCFGLTRHNADKLYKLPLPIPVLLPRRSTDAIKYVGDRFDPNWTIRMCLPCRQGHISDLEEPVPQLDLEDRINWNSLLNKYPCAEETPELPRRHFHNQGICELDALNRMRRHFGGDIGIKAFKVSTKAYDETTETRVRWYQLQE</sequence>
<comment type="caution">
    <text evidence="2">The sequence shown here is derived from an EMBL/GenBank/DDBJ whole genome shotgun (WGS) entry which is preliminary data.</text>
</comment>
<dbReference type="Gene3D" id="1.20.1280.50">
    <property type="match status" value="1"/>
</dbReference>
<organism evidence="2 3">
    <name type="scientific">Linnemannia hyalina</name>
    <dbReference type="NCBI Taxonomy" id="64524"/>
    <lineage>
        <taxon>Eukaryota</taxon>
        <taxon>Fungi</taxon>
        <taxon>Fungi incertae sedis</taxon>
        <taxon>Mucoromycota</taxon>
        <taxon>Mortierellomycotina</taxon>
        <taxon>Mortierellomycetes</taxon>
        <taxon>Mortierellales</taxon>
        <taxon>Mortierellaceae</taxon>
        <taxon>Linnemannia</taxon>
    </lineage>
</organism>
<dbReference type="SUPFAM" id="SSF81383">
    <property type="entry name" value="F-box domain"/>
    <property type="match status" value="1"/>
</dbReference>
<gene>
    <name evidence="2" type="ORF">KI688_001153</name>
</gene>
<keyword evidence="3" id="KW-1185">Reference proteome</keyword>
<protein>
    <recommendedName>
        <fullName evidence="1">F-box domain-containing protein</fullName>
    </recommendedName>
</protein>
<feature type="domain" description="F-box" evidence="1">
    <location>
        <begin position="26"/>
        <end position="72"/>
    </location>
</feature>
<dbReference type="PROSITE" id="PS50181">
    <property type="entry name" value="FBOX"/>
    <property type="match status" value="1"/>
</dbReference>
<reference evidence="2" key="1">
    <citation type="submission" date="2021-06" db="EMBL/GenBank/DDBJ databases">
        <title>Genome Sequence of Mortierella hyaline Strain SCG-10, a Cold-Adapted, Nitrate-Reducing Fungus Isolated from Soil in Minnesota, USA.</title>
        <authorList>
            <person name="Aldossari N."/>
        </authorList>
    </citation>
    <scope>NUCLEOTIDE SEQUENCE</scope>
    <source>
        <strain evidence="2">SCG-10</strain>
    </source>
</reference>
<accession>A0A9P8BY59</accession>
<dbReference type="Proteomes" id="UP000707451">
    <property type="component" value="Unassembled WGS sequence"/>
</dbReference>
<dbReference type="EMBL" id="JAHRHY010000001">
    <property type="protein sequence ID" value="KAG9073359.1"/>
    <property type="molecule type" value="Genomic_DNA"/>
</dbReference>
<dbReference type="SMART" id="SM00256">
    <property type="entry name" value="FBOX"/>
    <property type="match status" value="1"/>
</dbReference>
<evidence type="ECO:0000259" key="1">
    <source>
        <dbReference type="PROSITE" id="PS50181"/>
    </source>
</evidence>
<dbReference type="OrthoDB" id="2404831at2759"/>
<proteinExistence type="predicted"/>
<evidence type="ECO:0000313" key="3">
    <source>
        <dbReference type="Proteomes" id="UP000707451"/>
    </source>
</evidence>
<evidence type="ECO:0000313" key="2">
    <source>
        <dbReference type="EMBL" id="KAG9073359.1"/>
    </source>
</evidence>
<dbReference type="InterPro" id="IPR001810">
    <property type="entry name" value="F-box_dom"/>
</dbReference>
<dbReference type="Pfam" id="PF12937">
    <property type="entry name" value="F-box-like"/>
    <property type="match status" value="1"/>
</dbReference>